<dbReference type="EMBL" id="JACVVK020000424">
    <property type="protein sequence ID" value="KAK7474816.1"/>
    <property type="molecule type" value="Genomic_DNA"/>
</dbReference>
<name>A0ABD0JIY1_9CAEN</name>
<evidence type="ECO:0000313" key="3">
    <source>
        <dbReference type="Proteomes" id="UP001519460"/>
    </source>
</evidence>
<keyword evidence="3" id="KW-1185">Reference proteome</keyword>
<accession>A0ABD0JIY1</accession>
<feature type="non-terminal residue" evidence="2">
    <location>
        <position position="1"/>
    </location>
</feature>
<feature type="compositionally biased region" description="Basic and acidic residues" evidence="1">
    <location>
        <begin position="67"/>
        <end position="80"/>
    </location>
</feature>
<reference evidence="2 3" key="1">
    <citation type="journal article" date="2023" name="Sci. Data">
        <title>Genome assembly of the Korean intertidal mud-creeper Batillaria attramentaria.</title>
        <authorList>
            <person name="Patra A.K."/>
            <person name="Ho P.T."/>
            <person name="Jun S."/>
            <person name="Lee S.J."/>
            <person name="Kim Y."/>
            <person name="Won Y.J."/>
        </authorList>
    </citation>
    <scope>NUCLEOTIDE SEQUENCE [LARGE SCALE GENOMIC DNA]</scope>
    <source>
        <strain evidence="2">Wonlab-2016</strain>
    </source>
</reference>
<evidence type="ECO:0000313" key="2">
    <source>
        <dbReference type="EMBL" id="KAK7474816.1"/>
    </source>
</evidence>
<dbReference type="AlphaFoldDB" id="A0ABD0JIY1"/>
<dbReference type="Proteomes" id="UP001519460">
    <property type="component" value="Unassembled WGS sequence"/>
</dbReference>
<feature type="compositionally biased region" description="Polar residues" evidence="1">
    <location>
        <begin position="41"/>
        <end position="65"/>
    </location>
</feature>
<proteinExistence type="predicted"/>
<comment type="caution">
    <text evidence="2">The sequence shown here is derived from an EMBL/GenBank/DDBJ whole genome shotgun (WGS) entry which is preliminary data.</text>
</comment>
<evidence type="ECO:0000256" key="1">
    <source>
        <dbReference type="SAM" id="MobiDB-lite"/>
    </source>
</evidence>
<feature type="region of interest" description="Disordered" evidence="1">
    <location>
        <begin position="33"/>
        <end position="89"/>
    </location>
</feature>
<protein>
    <submittedName>
        <fullName evidence="2">Uncharacterized protein</fullName>
    </submittedName>
</protein>
<sequence length="89" mass="10239">HQERTKVTLQWWKNVPQERWTRVSVAAVQNEKHSVNRRFRQNGTNESRSTNHTSVATNLLPTSQIKQRKEGETGKGETEKGNGSSYYAL</sequence>
<gene>
    <name evidence="2" type="ORF">BaRGS_00033954</name>
</gene>
<organism evidence="2 3">
    <name type="scientific">Batillaria attramentaria</name>
    <dbReference type="NCBI Taxonomy" id="370345"/>
    <lineage>
        <taxon>Eukaryota</taxon>
        <taxon>Metazoa</taxon>
        <taxon>Spiralia</taxon>
        <taxon>Lophotrochozoa</taxon>
        <taxon>Mollusca</taxon>
        <taxon>Gastropoda</taxon>
        <taxon>Caenogastropoda</taxon>
        <taxon>Sorbeoconcha</taxon>
        <taxon>Cerithioidea</taxon>
        <taxon>Batillariidae</taxon>
        <taxon>Batillaria</taxon>
    </lineage>
</organism>